<dbReference type="PANTHER" id="PTHR24221">
    <property type="entry name" value="ATP-BINDING CASSETTE SUB-FAMILY B"/>
    <property type="match status" value="1"/>
</dbReference>
<feature type="transmembrane region" description="Helical" evidence="8">
    <location>
        <begin position="35"/>
        <end position="62"/>
    </location>
</feature>
<dbReference type="PANTHER" id="PTHR24221:SF654">
    <property type="entry name" value="ATP-BINDING CASSETTE SUB-FAMILY B MEMBER 6"/>
    <property type="match status" value="1"/>
</dbReference>
<evidence type="ECO:0000256" key="3">
    <source>
        <dbReference type="ARBA" id="ARBA00022692"/>
    </source>
</evidence>
<dbReference type="InterPro" id="IPR039421">
    <property type="entry name" value="Type_1_exporter"/>
</dbReference>
<evidence type="ECO:0000313" key="12">
    <source>
        <dbReference type="Proteomes" id="UP001595660"/>
    </source>
</evidence>
<feature type="domain" description="ABC transporter" evidence="9">
    <location>
        <begin position="376"/>
        <end position="609"/>
    </location>
</feature>
<dbReference type="Proteomes" id="UP001595660">
    <property type="component" value="Unassembled WGS sequence"/>
</dbReference>
<keyword evidence="3 8" id="KW-0812">Transmembrane</keyword>
<feature type="transmembrane region" description="Helical" evidence="8">
    <location>
        <begin position="170"/>
        <end position="187"/>
    </location>
</feature>
<feature type="domain" description="ABC transmembrane type-1" evidence="10">
    <location>
        <begin position="38"/>
        <end position="342"/>
    </location>
</feature>
<dbReference type="Pfam" id="PF00005">
    <property type="entry name" value="ABC_tran"/>
    <property type="match status" value="1"/>
</dbReference>
<dbReference type="SUPFAM" id="SSF52540">
    <property type="entry name" value="P-loop containing nucleoside triphosphate hydrolases"/>
    <property type="match status" value="1"/>
</dbReference>
<evidence type="ECO:0000259" key="10">
    <source>
        <dbReference type="PROSITE" id="PS50929"/>
    </source>
</evidence>
<evidence type="ECO:0000256" key="2">
    <source>
        <dbReference type="ARBA" id="ARBA00022448"/>
    </source>
</evidence>
<keyword evidence="12" id="KW-1185">Reference proteome</keyword>
<dbReference type="InterPro" id="IPR003439">
    <property type="entry name" value="ABC_transporter-like_ATP-bd"/>
</dbReference>
<keyword evidence="5 11" id="KW-0067">ATP-binding</keyword>
<dbReference type="InterPro" id="IPR017871">
    <property type="entry name" value="ABC_transporter-like_CS"/>
</dbReference>
<dbReference type="SUPFAM" id="SSF90123">
    <property type="entry name" value="ABC transporter transmembrane region"/>
    <property type="match status" value="1"/>
</dbReference>
<dbReference type="InterPro" id="IPR003593">
    <property type="entry name" value="AAA+_ATPase"/>
</dbReference>
<evidence type="ECO:0000259" key="9">
    <source>
        <dbReference type="PROSITE" id="PS50893"/>
    </source>
</evidence>
<dbReference type="GeneID" id="69118798"/>
<accession>A0ABD5NH70</accession>
<evidence type="ECO:0000313" key="11">
    <source>
        <dbReference type="EMBL" id="MFC3478198.1"/>
    </source>
</evidence>
<dbReference type="GO" id="GO:0016020">
    <property type="term" value="C:membrane"/>
    <property type="evidence" value="ECO:0007669"/>
    <property type="project" value="UniProtKB-SubCell"/>
</dbReference>
<keyword evidence="7 8" id="KW-0472">Membrane</keyword>
<evidence type="ECO:0000256" key="7">
    <source>
        <dbReference type="ARBA" id="ARBA00023136"/>
    </source>
</evidence>
<comment type="subcellular location">
    <subcellularLocation>
        <location evidence="1">Membrane</location>
        <topology evidence="1">Multi-pass membrane protein</topology>
    </subcellularLocation>
</comment>
<feature type="transmembrane region" description="Helical" evidence="8">
    <location>
        <begin position="193"/>
        <end position="211"/>
    </location>
</feature>
<dbReference type="InterPro" id="IPR036640">
    <property type="entry name" value="ABC1_TM_sf"/>
</dbReference>
<evidence type="ECO:0000256" key="6">
    <source>
        <dbReference type="ARBA" id="ARBA00022989"/>
    </source>
</evidence>
<feature type="transmembrane region" description="Helical" evidence="8">
    <location>
        <begin position="89"/>
        <end position="109"/>
    </location>
</feature>
<gene>
    <name evidence="11" type="ORF">ACFOKC_10745</name>
</gene>
<dbReference type="InterPro" id="IPR027417">
    <property type="entry name" value="P-loop_NTPase"/>
</dbReference>
<evidence type="ECO:0000256" key="4">
    <source>
        <dbReference type="ARBA" id="ARBA00022741"/>
    </source>
</evidence>
<protein>
    <submittedName>
        <fullName evidence="11">ABC transporter ATP-binding protein</fullName>
    </submittedName>
</protein>
<organism evidence="11 12">
    <name type="scientific">Halobacterium litoreum</name>
    <dbReference type="NCBI Taxonomy" id="2039234"/>
    <lineage>
        <taxon>Archaea</taxon>
        <taxon>Methanobacteriati</taxon>
        <taxon>Methanobacteriota</taxon>
        <taxon>Stenosarchaea group</taxon>
        <taxon>Halobacteria</taxon>
        <taxon>Halobacteriales</taxon>
        <taxon>Halobacteriaceae</taxon>
        <taxon>Halobacterium</taxon>
    </lineage>
</organism>
<dbReference type="PROSITE" id="PS00211">
    <property type="entry name" value="ABC_TRANSPORTER_1"/>
    <property type="match status" value="1"/>
</dbReference>
<comment type="caution">
    <text evidence="11">The sequence shown here is derived from an EMBL/GenBank/DDBJ whole genome shotgun (WGS) entry which is preliminary data.</text>
</comment>
<feature type="transmembrane region" description="Helical" evidence="8">
    <location>
        <begin position="279"/>
        <end position="299"/>
    </location>
</feature>
<dbReference type="FunFam" id="1.20.1560.10:FF:000270">
    <property type="entry name" value="HlyB/MsbA family ABC transporter"/>
    <property type="match status" value="1"/>
</dbReference>
<keyword evidence="2" id="KW-0813">Transport</keyword>
<dbReference type="RefSeq" id="WP_232570688.1">
    <property type="nucleotide sequence ID" value="NZ_CP089466.1"/>
</dbReference>
<keyword evidence="4" id="KW-0547">Nucleotide-binding</keyword>
<dbReference type="CDD" id="cd18565">
    <property type="entry name" value="ABC_6TM_exporter_like"/>
    <property type="match status" value="1"/>
</dbReference>
<proteinExistence type="predicted"/>
<dbReference type="Gene3D" id="1.20.1560.10">
    <property type="entry name" value="ABC transporter type 1, transmembrane domain"/>
    <property type="match status" value="1"/>
</dbReference>
<dbReference type="InterPro" id="IPR011527">
    <property type="entry name" value="ABC1_TM_dom"/>
</dbReference>
<dbReference type="SMART" id="SM00382">
    <property type="entry name" value="AAA"/>
    <property type="match status" value="1"/>
</dbReference>
<dbReference type="FunFam" id="3.40.50.300:FF:000287">
    <property type="entry name" value="Multidrug ABC transporter ATP-binding protein"/>
    <property type="match status" value="1"/>
</dbReference>
<evidence type="ECO:0000256" key="5">
    <source>
        <dbReference type="ARBA" id="ARBA00022840"/>
    </source>
</evidence>
<evidence type="ECO:0000256" key="1">
    <source>
        <dbReference type="ARBA" id="ARBA00004141"/>
    </source>
</evidence>
<dbReference type="Gene3D" id="3.40.50.300">
    <property type="entry name" value="P-loop containing nucleotide triphosphate hydrolases"/>
    <property type="match status" value="1"/>
</dbReference>
<dbReference type="Pfam" id="PF00664">
    <property type="entry name" value="ABC_membrane"/>
    <property type="match status" value="1"/>
</dbReference>
<sequence>MSTATEDDDPFEDQREEVDDAMFRLFDEYGRDNRFAAVVAIVASVFARVLDLAPPILLGLAIDSVIQKNKPFLPFLPDAWVPPSDGGKLLFMGGLIAGSFLFGAGFHWIRNWGWNSFSQHIQHSIRTDTYNKMQRLNMDFFATKQTGEMMSILSNDVNRLERFLNDGLNSAFRLSVMVVAIGVYLFVVNWQLAVLTMLPVPIIALFTYRFVKAIQPKYADVRSSVGQMNSRLENNLGGIQVIKTSNTEDYESERVDDVSQGYFDANWGAITIRIKFFPALRIISGVGFVLTFVVGGLWVVEGAPFFFSGTLDEGEFVTFILLSQQFIWPMAQFGQIINMYQRARASSERIFGLMSEPSRIEENPDAAELDVADGEVVYDDVSFGYGEEAIVEDIDFEVEGGETLALVGPTGAGKSTVLKLLLRMYDVDEGEIRIDGQDISDVTLPSLRRHIGYVSQDTFLFYGTVVENIKYGTFDADEEDVVEAAKAAEAHEFIQNLPEGYDTKVGERGVKLSGGQRQRIDIARAILKDPEILVLDEATSDVDTETEMLIQRSLDRLTEDRTTFSIAHRLSTIKDADQIVVLEGGEVVERGTHEDLLAEQGLYANLWGVQAGEIDELPDEFVERAAERTAAVDADAEDDDD</sequence>
<dbReference type="PROSITE" id="PS50929">
    <property type="entry name" value="ABC_TM1F"/>
    <property type="match status" value="1"/>
</dbReference>
<name>A0ABD5NH70_9EURY</name>
<keyword evidence="6 8" id="KW-1133">Transmembrane helix</keyword>
<reference evidence="11 12" key="1">
    <citation type="journal article" date="2019" name="Int. J. Syst. Evol. Microbiol.">
        <title>The Global Catalogue of Microorganisms (GCM) 10K type strain sequencing project: providing services to taxonomists for standard genome sequencing and annotation.</title>
        <authorList>
            <consortium name="The Broad Institute Genomics Platform"/>
            <consortium name="The Broad Institute Genome Sequencing Center for Infectious Disease"/>
            <person name="Wu L."/>
            <person name="Ma J."/>
        </authorList>
    </citation>
    <scope>NUCLEOTIDE SEQUENCE [LARGE SCALE GENOMIC DNA]</scope>
    <source>
        <strain evidence="11 12">CGMCC 1.12562</strain>
    </source>
</reference>
<dbReference type="PROSITE" id="PS50893">
    <property type="entry name" value="ABC_TRANSPORTER_2"/>
    <property type="match status" value="1"/>
</dbReference>
<dbReference type="EMBL" id="JBHRWN010000002">
    <property type="protein sequence ID" value="MFC3478198.1"/>
    <property type="molecule type" value="Genomic_DNA"/>
</dbReference>
<evidence type="ECO:0000256" key="8">
    <source>
        <dbReference type="SAM" id="Phobius"/>
    </source>
</evidence>
<dbReference type="AlphaFoldDB" id="A0ABD5NH70"/>
<dbReference type="GO" id="GO:0005524">
    <property type="term" value="F:ATP binding"/>
    <property type="evidence" value="ECO:0007669"/>
    <property type="project" value="UniProtKB-KW"/>
</dbReference>